<proteinExistence type="predicted"/>
<dbReference type="EMBL" id="CAEZTY010000084">
    <property type="protein sequence ID" value="CAB4595947.1"/>
    <property type="molecule type" value="Genomic_DNA"/>
</dbReference>
<sequence>MHTTADAVETLAQLTLDLDSLSPNIATFITYSGHAITEIQQLDSTDPVTALLGRSVNDSVTAVGVRSPAEITNRTKIETFPPHHTVVHVVNRNGCAVTVLRDEADSRWFGPTMSPQQGRVPDACRRTMGLPTSPPSEPMTNFVIAAWLEVITRQALCQPELEWTHIVELHPAGTSAEWPVTPATLAKATRSLGSSLDWERFRRVIATVGGFPFGDEAINFATWMDCGMFSRWAMESLPDRADLLDALEAVLGPATFDRLWATVRFCE</sequence>
<accession>A0A6J6G421</accession>
<name>A0A6J6G421_9ZZZZ</name>
<gene>
    <name evidence="1" type="ORF">UFOPK1762_01620</name>
</gene>
<protein>
    <submittedName>
        <fullName evidence="1">Unannotated protein</fullName>
    </submittedName>
</protein>
<evidence type="ECO:0000313" key="1">
    <source>
        <dbReference type="EMBL" id="CAB4595947.1"/>
    </source>
</evidence>
<reference evidence="1" key="1">
    <citation type="submission" date="2020-05" db="EMBL/GenBank/DDBJ databases">
        <authorList>
            <person name="Chiriac C."/>
            <person name="Salcher M."/>
            <person name="Ghai R."/>
            <person name="Kavagutti S V."/>
        </authorList>
    </citation>
    <scope>NUCLEOTIDE SEQUENCE</scope>
</reference>
<organism evidence="1">
    <name type="scientific">freshwater metagenome</name>
    <dbReference type="NCBI Taxonomy" id="449393"/>
    <lineage>
        <taxon>unclassified sequences</taxon>
        <taxon>metagenomes</taxon>
        <taxon>ecological metagenomes</taxon>
    </lineage>
</organism>
<dbReference type="AlphaFoldDB" id="A0A6J6G421"/>